<evidence type="ECO:0000256" key="1">
    <source>
        <dbReference type="SAM" id="MobiDB-lite"/>
    </source>
</evidence>
<comment type="caution">
    <text evidence="4">The sequence shown here is derived from an EMBL/GenBank/DDBJ whole genome shotgun (WGS) entry which is preliminary data.</text>
</comment>
<dbReference type="GO" id="GO:0003677">
    <property type="term" value="F:DNA binding"/>
    <property type="evidence" value="ECO:0007669"/>
    <property type="project" value="InterPro"/>
</dbReference>
<reference evidence="4 5" key="1">
    <citation type="submission" date="2019-11" db="EMBL/GenBank/DDBJ databases">
        <title>Pseudodesulfovibrio alkaliphilus, sp. nov., an alkaliphilic sulfate-reducing bacteria from mud volcano of Taman peninsula, Russia.</title>
        <authorList>
            <person name="Frolova A."/>
            <person name="Merkel A.Y."/>
            <person name="Slobodkin A.I."/>
        </authorList>
    </citation>
    <scope>NUCLEOTIDE SEQUENCE [LARGE SCALE GENOMIC DNA]</scope>
    <source>
        <strain evidence="4 5">F-1</strain>
    </source>
</reference>
<evidence type="ECO:0000313" key="5">
    <source>
        <dbReference type="Proteomes" id="UP000461162"/>
    </source>
</evidence>
<accession>A0A7K1KQP2</accession>
<feature type="region of interest" description="Disordered" evidence="1">
    <location>
        <begin position="139"/>
        <end position="246"/>
    </location>
</feature>
<evidence type="ECO:0000256" key="2">
    <source>
        <dbReference type="SAM" id="Phobius"/>
    </source>
</evidence>
<dbReference type="Proteomes" id="UP000461162">
    <property type="component" value="Unassembled WGS sequence"/>
</dbReference>
<feature type="transmembrane region" description="Helical" evidence="2">
    <location>
        <begin position="115"/>
        <end position="135"/>
    </location>
</feature>
<name>A0A7K1KQP2_9BACT</name>
<dbReference type="InterPro" id="IPR010982">
    <property type="entry name" value="Lambda_DNA-bd_dom_sf"/>
</dbReference>
<keyword evidence="2" id="KW-1133">Transmembrane helix</keyword>
<dbReference type="PANTHER" id="PTHR34475">
    <property type="match status" value="1"/>
</dbReference>
<evidence type="ECO:0000259" key="3">
    <source>
        <dbReference type="PROSITE" id="PS50943"/>
    </source>
</evidence>
<dbReference type="Pfam" id="PF13413">
    <property type="entry name" value="HTH_25"/>
    <property type="match status" value="1"/>
</dbReference>
<gene>
    <name evidence="4" type="ORF">GKC30_12280</name>
</gene>
<dbReference type="SUPFAM" id="SSF47413">
    <property type="entry name" value="lambda repressor-like DNA-binding domains"/>
    <property type="match status" value="1"/>
</dbReference>
<dbReference type="Pfam" id="PF13464">
    <property type="entry name" value="RodZ_C"/>
    <property type="match status" value="1"/>
</dbReference>
<organism evidence="4 5">
    <name type="scientific">Pseudodesulfovibrio alkaliphilus</name>
    <dbReference type="NCBI Taxonomy" id="2661613"/>
    <lineage>
        <taxon>Bacteria</taxon>
        <taxon>Pseudomonadati</taxon>
        <taxon>Thermodesulfobacteriota</taxon>
        <taxon>Desulfovibrionia</taxon>
        <taxon>Desulfovibrionales</taxon>
        <taxon>Desulfovibrionaceae</taxon>
    </lineage>
</organism>
<feature type="compositionally biased region" description="Low complexity" evidence="1">
    <location>
        <begin position="190"/>
        <end position="226"/>
    </location>
</feature>
<dbReference type="CDD" id="cd00093">
    <property type="entry name" value="HTH_XRE"/>
    <property type="match status" value="1"/>
</dbReference>
<dbReference type="SMART" id="SM00530">
    <property type="entry name" value="HTH_XRE"/>
    <property type="match status" value="1"/>
</dbReference>
<keyword evidence="2" id="KW-0812">Transmembrane</keyword>
<keyword evidence="5" id="KW-1185">Reference proteome</keyword>
<proteinExistence type="predicted"/>
<dbReference type="RefSeq" id="WP_155935092.1">
    <property type="nucleotide sequence ID" value="NZ_WODC01000008.1"/>
</dbReference>
<dbReference type="PANTHER" id="PTHR34475:SF1">
    <property type="entry name" value="CYTOSKELETON PROTEIN RODZ"/>
    <property type="match status" value="1"/>
</dbReference>
<dbReference type="InterPro" id="IPR025194">
    <property type="entry name" value="RodZ-like_C"/>
</dbReference>
<sequence>MNFEELGQTLREERERQGLTVAAVMEATKISRTNIEAMESGNRSMLPHPVYAKGFVKSYARFLGLDAEELGMVMDREFQDQECEPRDPGYDVSPNAEKAFLARACASPEGRRSRVVLVVALLFLFAVVGLLVFSFSAGDKGAPPQTAGTESSVVEGPDLRVDEVEMVEPEASGEGAEAEDAPASVSGRESASVANSAGSAESASGVQEGAAAGSGAAIPASAPLGGRPTDRAVESEEEGFSTSDVEAGTQKYDHVVIIRATTSKGCWIGVWQGEETNMSRDFVLREGEPLRLMFNSPRRIRIGNVAGVTVTYNGKPYPLENARGNIQTLRFGMD</sequence>
<dbReference type="InterPro" id="IPR050400">
    <property type="entry name" value="Bact_Cytoskel_RodZ"/>
</dbReference>
<keyword evidence="2" id="KW-0472">Membrane</keyword>
<dbReference type="AlphaFoldDB" id="A0A7K1KQP2"/>
<dbReference type="EMBL" id="WODC01000008">
    <property type="protein sequence ID" value="MUM78413.1"/>
    <property type="molecule type" value="Genomic_DNA"/>
</dbReference>
<dbReference type="PROSITE" id="PS50943">
    <property type="entry name" value="HTH_CROC1"/>
    <property type="match status" value="1"/>
</dbReference>
<dbReference type="InterPro" id="IPR001387">
    <property type="entry name" value="Cro/C1-type_HTH"/>
</dbReference>
<evidence type="ECO:0000313" key="4">
    <source>
        <dbReference type="EMBL" id="MUM78413.1"/>
    </source>
</evidence>
<protein>
    <submittedName>
        <fullName evidence="4">DUF4115 domain-containing protein</fullName>
    </submittedName>
</protein>
<dbReference type="Gene3D" id="1.10.260.40">
    <property type="entry name" value="lambda repressor-like DNA-binding domains"/>
    <property type="match status" value="1"/>
</dbReference>
<feature type="domain" description="HTH cro/C1-type" evidence="3">
    <location>
        <begin position="10"/>
        <end position="70"/>
    </location>
</feature>